<evidence type="ECO:0000256" key="5">
    <source>
        <dbReference type="ARBA" id="ARBA00011738"/>
    </source>
</evidence>
<feature type="binding site" evidence="16">
    <location>
        <begin position="22"/>
        <end position="29"/>
    </location>
    <ligand>
        <name>ATP</name>
        <dbReference type="ChEBI" id="CHEBI:30616"/>
    </ligand>
</feature>
<evidence type="ECO:0000256" key="3">
    <source>
        <dbReference type="ARBA" id="ARBA00004496"/>
    </source>
</evidence>
<dbReference type="InterPro" id="IPR043129">
    <property type="entry name" value="ATPase_NBD"/>
</dbReference>
<evidence type="ECO:0000313" key="17">
    <source>
        <dbReference type="EMBL" id="GCL40028.1"/>
    </source>
</evidence>
<feature type="binding site" evidence="16">
    <location>
        <position position="114"/>
    </location>
    <ligand>
        <name>substrate</name>
    </ligand>
</feature>
<dbReference type="Gene3D" id="3.30.420.40">
    <property type="match status" value="1"/>
</dbReference>
<dbReference type="EMBL" id="BJCE01000387">
    <property type="protein sequence ID" value="GCL40028.1"/>
    <property type="molecule type" value="Genomic_DNA"/>
</dbReference>
<evidence type="ECO:0000256" key="1">
    <source>
        <dbReference type="ARBA" id="ARBA00001206"/>
    </source>
</evidence>
<evidence type="ECO:0000256" key="7">
    <source>
        <dbReference type="ARBA" id="ARBA00022490"/>
    </source>
</evidence>
<comment type="subcellular location">
    <subcellularLocation>
        <location evidence="3 16">Cytoplasm</location>
    </subcellularLocation>
</comment>
<dbReference type="SUPFAM" id="SSF53067">
    <property type="entry name" value="Actin-like ATPase domain"/>
    <property type="match status" value="1"/>
</dbReference>
<accession>A0A480A9R5</accession>
<sequence>MKQTVKQNIQPQQTNNPWLALMVGNSRLHWALFIDHTLNSTWDTQHLSESDIEQLAKTNTFPLPPSYARSIFLSPNLPITLVLASVVPSQTQLWQTYPNHRLITLNQVPIRGMYPTLGIDRALALFGAGKSYGFPMLVIDAGTALTFTGADSNQRLIGGAILPGLGLQFTSLGQKTAQLPLLKIRQIIDLPPRFAMDTPQAIQSGIIYTLLAGIKEFIDEWLSLFPDSKIAITGGDGELLIIYLKQQFSEIGEKIILDNNLIFWGMREVNIV</sequence>
<dbReference type="AlphaFoldDB" id="A0A480A9R5"/>
<comment type="catalytic activity">
    <reaction evidence="1 16">
        <text>(R)-pantothenate + ATP = (R)-4'-phosphopantothenate + ADP + H(+)</text>
        <dbReference type="Rhea" id="RHEA:16373"/>
        <dbReference type="ChEBI" id="CHEBI:10986"/>
        <dbReference type="ChEBI" id="CHEBI:15378"/>
        <dbReference type="ChEBI" id="CHEBI:29032"/>
        <dbReference type="ChEBI" id="CHEBI:30616"/>
        <dbReference type="ChEBI" id="CHEBI:456216"/>
        <dbReference type="EC" id="2.7.1.33"/>
    </reaction>
</comment>
<dbReference type="GO" id="GO:0004594">
    <property type="term" value="F:pantothenate kinase activity"/>
    <property type="evidence" value="ECO:0007669"/>
    <property type="project" value="UniProtKB-UniRule"/>
</dbReference>
<dbReference type="PANTHER" id="PTHR34265">
    <property type="entry name" value="TYPE III PANTOTHENATE KINASE"/>
    <property type="match status" value="1"/>
</dbReference>
<feature type="binding site" evidence="16">
    <location>
        <position position="140"/>
    </location>
    <ligand>
        <name>K(+)</name>
        <dbReference type="ChEBI" id="CHEBI:29103"/>
    </ligand>
</feature>
<dbReference type="CDD" id="cd24015">
    <property type="entry name" value="ASKHA_NBD_PanK-III"/>
    <property type="match status" value="1"/>
</dbReference>
<comment type="cofactor">
    <cofactor evidence="2">
        <name>K(+)</name>
        <dbReference type="ChEBI" id="CHEBI:29103"/>
    </cofactor>
</comment>
<keyword evidence="7 16" id="KW-0963">Cytoplasm</keyword>
<evidence type="ECO:0000256" key="13">
    <source>
        <dbReference type="ARBA" id="ARBA00022993"/>
    </source>
</evidence>
<comment type="caution">
    <text evidence="17">The sequence shown here is derived from an EMBL/GenBank/DDBJ whole genome shotgun (WGS) entry which is preliminary data.</text>
</comment>
<dbReference type="NCBIfam" id="NF009871">
    <property type="entry name" value="PRK13331.1"/>
    <property type="match status" value="1"/>
</dbReference>
<organism evidence="17 18">
    <name type="scientific">Sphaerospermopsis reniformis</name>
    <dbReference type="NCBI Taxonomy" id="531300"/>
    <lineage>
        <taxon>Bacteria</taxon>
        <taxon>Bacillati</taxon>
        <taxon>Cyanobacteriota</taxon>
        <taxon>Cyanophyceae</taxon>
        <taxon>Nostocales</taxon>
        <taxon>Aphanizomenonaceae</taxon>
        <taxon>Sphaerospermopsis</taxon>
    </lineage>
</organism>
<keyword evidence="12 16" id="KW-0630">Potassium</keyword>
<feature type="active site" description="Proton acceptor" evidence="16">
    <location>
        <position position="120"/>
    </location>
</feature>
<evidence type="ECO:0000256" key="6">
    <source>
        <dbReference type="ARBA" id="ARBA00012102"/>
    </source>
</evidence>
<dbReference type="GO" id="GO:0005737">
    <property type="term" value="C:cytoplasm"/>
    <property type="evidence" value="ECO:0007669"/>
    <property type="project" value="UniProtKB-SubCell"/>
</dbReference>
<evidence type="ECO:0000256" key="11">
    <source>
        <dbReference type="ARBA" id="ARBA00022840"/>
    </source>
</evidence>
<comment type="cofactor">
    <cofactor evidence="16">
        <name>NH4(+)</name>
        <dbReference type="ChEBI" id="CHEBI:28938"/>
    </cofactor>
    <cofactor evidence="16">
        <name>K(+)</name>
        <dbReference type="ChEBI" id="CHEBI:29103"/>
    </cofactor>
    <text evidence="16">A monovalent cation. Ammonium or potassium.</text>
</comment>
<comment type="pathway">
    <text evidence="4 16">Cofactor biosynthesis; coenzyme A biosynthesis; CoA from (R)-pantothenate: step 1/5.</text>
</comment>
<comment type="subunit">
    <text evidence="5 16">Homodimer.</text>
</comment>
<evidence type="ECO:0000256" key="12">
    <source>
        <dbReference type="ARBA" id="ARBA00022958"/>
    </source>
</evidence>
<gene>
    <name evidence="16" type="primary">coaX</name>
    <name evidence="17" type="ORF">SR1949_51620</name>
</gene>
<dbReference type="PANTHER" id="PTHR34265:SF1">
    <property type="entry name" value="TYPE III PANTOTHENATE KINASE"/>
    <property type="match status" value="1"/>
</dbReference>
<dbReference type="NCBIfam" id="TIGR00671">
    <property type="entry name" value="baf"/>
    <property type="match status" value="1"/>
</dbReference>
<keyword evidence="11 16" id="KW-0067">ATP-binding</keyword>
<keyword evidence="16" id="KW-0479">Metal-binding</keyword>
<keyword evidence="10 16" id="KW-0418">Kinase</keyword>
<evidence type="ECO:0000256" key="16">
    <source>
        <dbReference type="HAMAP-Rule" id="MF_01274"/>
    </source>
</evidence>
<keyword evidence="9 16" id="KW-0547">Nucleotide-binding</keyword>
<feature type="binding site" evidence="16">
    <location>
        <position position="198"/>
    </location>
    <ligand>
        <name>substrate</name>
    </ligand>
</feature>
<dbReference type="EC" id="2.7.1.33" evidence="6 16"/>
<reference evidence="18" key="1">
    <citation type="submission" date="2019-02" db="EMBL/GenBank/DDBJ databases">
        <title>Draft genome sequence of Sphaerospermopsis reniformis NIES-1949.</title>
        <authorList>
            <person name="Yamaguchi H."/>
            <person name="Suzuki S."/>
            <person name="Kawachi M."/>
        </authorList>
    </citation>
    <scope>NUCLEOTIDE SEQUENCE [LARGE SCALE GENOMIC DNA]</scope>
    <source>
        <strain evidence="18">NIES-1949</strain>
    </source>
</reference>
<comment type="similarity">
    <text evidence="14 16">Belongs to the type III pantothenate kinase family.</text>
</comment>
<proteinExistence type="inferred from homology"/>
<evidence type="ECO:0000256" key="15">
    <source>
        <dbReference type="ARBA" id="ARBA00040883"/>
    </source>
</evidence>
<dbReference type="HAMAP" id="MF_01274">
    <property type="entry name" value="Pantothen_kinase_3"/>
    <property type="match status" value="1"/>
</dbReference>
<evidence type="ECO:0000256" key="2">
    <source>
        <dbReference type="ARBA" id="ARBA00001958"/>
    </source>
</evidence>
<dbReference type="GO" id="GO:0005524">
    <property type="term" value="F:ATP binding"/>
    <property type="evidence" value="ECO:0007669"/>
    <property type="project" value="UniProtKB-UniRule"/>
</dbReference>
<keyword evidence="18" id="KW-1185">Reference proteome</keyword>
<keyword evidence="13 16" id="KW-0173">Coenzyme A biosynthesis</keyword>
<evidence type="ECO:0000256" key="4">
    <source>
        <dbReference type="ARBA" id="ARBA00005225"/>
    </source>
</evidence>
<dbReference type="Pfam" id="PF03309">
    <property type="entry name" value="Pan_kinase"/>
    <property type="match status" value="1"/>
</dbReference>
<name>A0A480A9R5_9CYAN</name>
<feature type="binding site" evidence="16">
    <location>
        <begin position="118"/>
        <end position="121"/>
    </location>
    <ligand>
        <name>substrate</name>
    </ligand>
</feature>
<dbReference type="GO" id="GO:0015937">
    <property type="term" value="P:coenzyme A biosynthetic process"/>
    <property type="evidence" value="ECO:0007669"/>
    <property type="project" value="UniProtKB-UniRule"/>
</dbReference>
<evidence type="ECO:0000313" key="18">
    <source>
        <dbReference type="Proteomes" id="UP000300142"/>
    </source>
</evidence>
<evidence type="ECO:0000256" key="9">
    <source>
        <dbReference type="ARBA" id="ARBA00022741"/>
    </source>
</evidence>
<dbReference type="Proteomes" id="UP000300142">
    <property type="component" value="Unassembled WGS sequence"/>
</dbReference>
<protein>
    <recommendedName>
        <fullName evidence="15 16">Type III pantothenate kinase</fullName>
        <ecNumber evidence="6 16">2.7.1.33</ecNumber>
    </recommendedName>
    <alternativeName>
        <fullName evidence="16">PanK-III</fullName>
    </alternativeName>
    <alternativeName>
        <fullName evidence="16">Pantothenic acid kinase</fullName>
    </alternativeName>
</protein>
<keyword evidence="8 16" id="KW-0808">Transferase</keyword>
<feature type="binding site" evidence="16">
    <location>
        <position position="143"/>
    </location>
    <ligand>
        <name>ATP</name>
        <dbReference type="ChEBI" id="CHEBI:30616"/>
    </ligand>
</feature>
<comment type="function">
    <text evidence="16">Catalyzes the phosphorylation of pantothenate (Pan), the first step in CoA biosynthesis.</text>
</comment>
<evidence type="ECO:0000256" key="10">
    <source>
        <dbReference type="ARBA" id="ARBA00022777"/>
    </source>
</evidence>
<dbReference type="UniPathway" id="UPA00241">
    <property type="reaction ID" value="UER00352"/>
</dbReference>
<evidence type="ECO:0000256" key="8">
    <source>
        <dbReference type="ARBA" id="ARBA00022679"/>
    </source>
</evidence>
<evidence type="ECO:0000256" key="14">
    <source>
        <dbReference type="ARBA" id="ARBA00038036"/>
    </source>
</evidence>
<dbReference type="InterPro" id="IPR004619">
    <property type="entry name" value="Type_III_PanK"/>
</dbReference>
<dbReference type="GO" id="GO:0046872">
    <property type="term" value="F:metal ion binding"/>
    <property type="evidence" value="ECO:0007669"/>
    <property type="project" value="UniProtKB-KW"/>
</dbReference>